<dbReference type="Proteomes" id="UP000501099">
    <property type="component" value="Chromosome"/>
</dbReference>
<sequence>MIISTLKKLTIKSFDNYDIPDDFFKRKNLVFGHNGRGKSSLARAIIDEYRSFPETSSDGYRFFNRDYVRDKLLLTDSNNELKGVKAFFGEKDTDIQNKIIKLESEIVDTIQLKMSIKEDSDTVRQKINDIHDSKKGKARISKKNSSFTLRQVISSYENDLEDAKKVNPNLTNIKDFSGDSESLEKELERVQNIVLPNLEIKALSSEDLEFLDTCLSKNYKLEDIPSFKIVNWIEEGLSIHHQDEHECLFCHSQLNIEEIKLRVEKYKRNQVQKDTQRLSLILEKLKNNLSLFNEAKNSTNSLRILEVSEEEIHNYYTIESEQGLIEIINIIITKLSDMNNTHSVNLDSIKKFENQVNKLDLNLKNLRSSKLNRINSDLSNIETLTKGAIYLAIKDTDILQSINSIENSEKELISIERSNNIKRLEIENLNKSLSEYSDFAEFLNEVLKDLGIQFSLQLHGKNYYLQHNFHDVVLSINDISEGEKNLLALLFFYFELYSDKEQLQIKETIELIVVDDPISSLDESNRFYVLEIIKRIFEEDQPQVFIFTHSWNDFSSLGYRLNDENVYSLFEVYKKETSEVRKIHENLPPYKLLFKEIIEVSRKNYSEELTEAERYHTANSMRRVFEEFLYFKKPNLLPQRSNHSAIEEFYMKATGEPLSNNYRRKLGELLSFINVLSHTPYRSDAVIANAKFLMNLIQKLDKVHYDSMIS</sequence>
<dbReference type="Gene3D" id="3.40.50.300">
    <property type="entry name" value="P-loop containing nucleotide triphosphate hydrolases"/>
    <property type="match status" value="1"/>
</dbReference>
<dbReference type="AlphaFoldDB" id="A0A6M9F0I7"/>
<proteinExistence type="predicted"/>
<dbReference type="InterPro" id="IPR027417">
    <property type="entry name" value="P-loop_NTPase"/>
</dbReference>
<protein>
    <submittedName>
        <fullName evidence="2">AAA family ATPase</fullName>
    </submittedName>
</protein>
<evidence type="ECO:0000313" key="2">
    <source>
        <dbReference type="EMBL" id="QKL33172.1"/>
    </source>
</evidence>
<evidence type="ECO:0000259" key="1">
    <source>
        <dbReference type="Pfam" id="PF13166"/>
    </source>
</evidence>
<accession>A0A6M9F0I7</accession>
<gene>
    <name evidence="2" type="ORF">M594_05550</name>
</gene>
<dbReference type="InterPro" id="IPR026866">
    <property type="entry name" value="CR006_AAA"/>
</dbReference>
<name>A0A6M9F0I7_STRMT</name>
<dbReference type="EMBL" id="CP047883">
    <property type="protein sequence ID" value="QKL33172.1"/>
    <property type="molecule type" value="Genomic_DNA"/>
</dbReference>
<organism evidence="2 3">
    <name type="scientific">Streptococcus mitis</name>
    <dbReference type="NCBI Taxonomy" id="28037"/>
    <lineage>
        <taxon>Bacteria</taxon>
        <taxon>Bacillati</taxon>
        <taxon>Bacillota</taxon>
        <taxon>Bacilli</taxon>
        <taxon>Lactobacillales</taxon>
        <taxon>Streptococcaceae</taxon>
        <taxon>Streptococcus</taxon>
        <taxon>Streptococcus mitis group</taxon>
    </lineage>
</organism>
<feature type="domain" description="Protein CR006 P-loop" evidence="1">
    <location>
        <begin position="22"/>
        <end position="680"/>
    </location>
</feature>
<evidence type="ECO:0000313" key="3">
    <source>
        <dbReference type="Proteomes" id="UP000501099"/>
    </source>
</evidence>
<dbReference type="Pfam" id="PF13166">
    <property type="entry name" value="AAA_13"/>
    <property type="match status" value="1"/>
</dbReference>
<reference evidence="2 3" key="1">
    <citation type="submission" date="2020-01" db="EMBL/GenBank/DDBJ databases">
        <title>Complete genome sequence of the tetracycline resistane Streptococcus mitis isolate S022-V3-A4.</title>
        <authorList>
            <person name="Pinzauti D."/>
            <person name="Iannelli F."/>
            <person name="Pozzi G."/>
            <person name="Santoro F."/>
        </authorList>
    </citation>
    <scope>NUCLEOTIDE SEQUENCE [LARGE SCALE GENOMIC DNA]</scope>
    <source>
        <strain evidence="2 3">S022-V3-A4</strain>
    </source>
</reference>
<dbReference type="RefSeq" id="WP_173876181.1">
    <property type="nucleotide sequence ID" value="NZ_CP047883.1"/>
</dbReference>
<dbReference type="SUPFAM" id="SSF52540">
    <property type="entry name" value="P-loop containing nucleoside triphosphate hydrolases"/>
    <property type="match status" value="1"/>
</dbReference>